<evidence type="ECO:0000313" key="2">
    <source>
        <dbReference type="EMBL" id="KAG5678075.1"/>
    </source>
</evidence>
<accession>A0A9J6C8G1</accession>
<keyword evidence="3" id="KW-1185">Reference proteome</keyword>
<organism evidence="2 3">
    <name type="scientific">Polypedilum vanderplanki</name>
    <name type="common">Sleeping chironomid midge</name>
    <dbReference type="NCBI Taxonomy" id="319348"/>
    <lineage>
        <taxon>Eukaryota</taxon>
        <taxon>Metazoa</taxon>
        <taxon>Ecdysozoa</taxon>
        <taxon>Arthropoda</taxon>
        <taxon>Hexapoda</taxon>
        <taxon>Insecta</taxon>
        <taxon>Pterygota</taxon>
        <taxon>Neoptera</taxon>
        <taxon>Endopterygota</taxon>
        <taxon>Diptera</taxon>
        <taxon>Nematocera</taxon>
        <taxon>Chironomoidea</taxon>
        <taxon>Chironomidae</taxon>
        <taxon>Chironominae</taxon>
        <taxon>Polypedilum</taxon>
        <taxon>Polypedilum</taxon>
    </lineage>
</organism>
<dbReference type="AlphaFoldDB" id="A0A9J6C8G1"/>
<dbReference type="EMBL" id="JADBJN010000002">
    <property type="protein sequence ID" value="KAG5678075.1"/>
    <property type="molecule type" value="Genomic_DNA"/>
</dbReference>
<feature type="region of interest" description="Disordered" evidence="1">
    <location>
        <begin position="105"/>
        <end position="140"/>
    </location>
</feature>
<name>A0A9J6C8G1_POLVA</name>
<comment type="caution">
    <text evidence="2">The sequence shown here is derived from an EMBL/GenBank/DDBJ whole genome shotgun (WGS) entry which is preliminary data.</text>
</comment>
<evidence type="ECO:0000313" key="3">
    <source>
        <dbReference type="Proteomes" id="UP001107558"/>
    </source>
</evidence>
<sequence length="140" mass="16941">MRMCGRKNFFGHCHRRHTRHHFERQERPRCQSEPIQPPRYSFAERQESSSRDHGEGPSHDCGTMTMKQHCGHQQLRQQNSGCIHRQLNENRFSCMRRFRENSPRCHRHHASKGPHEYHHHSSRGTHHHHRVGRKHHCHHN</sequence>
<feature type="compositionally biased region" description="Basic and acidic residues" evidence="1">
    <location>
        <begin position="42"/>
        <end position="58"/>
    </location>
</feature>
<protein>
    <submittedName>
        <fullName evidence="2">Uncharacterized protein</fullName>
    </submittedName>
</protein>
<dbReference type="Proteomes" id="UP001107558">
    <property type="component" value="Chromosome 2"/>
</dbReference>
<proteinExistence type="predicted"/>
<reference evidence="2" key="1">
    <citation type="submission" date="2021-03" db="EMBL/GenBank/DDBJ databases">
        <title>Chromosome level genome of the anhydrobiotic midge Polypedilum vanderplanki.</title>
        <authorList>
            <person name="Yoshida Y."/>
            <person name="Kikawada T."/>
            <person name="Gusev O."/>
        </authorList>
    </citation>
    <scope>NUCLEOTIDE SEQUENCE</scope>
    <source>
        <strain evidence="2">NIAS01</strain>
        <tissue evidence="2">Whole body or cell culture</tissue>
    </source>
</reference>
<feature type="region of interest" description="Disordered" evidence="1">
    <location>
        <begin position="18"/>
        <end position="65"/>
    </location>
</feature>
<gene>
    <name evidence="2" type="ORF">PVAND_007777</name>
</gene>
<evidence type="ECO:0000256" key="1">
    <source>
        <dbReference type="SAM" id="MobiDB-lite"/>
    </source>
</evidence>